<dbReference type="EMBL" id="WLUB01000059">
    <property type="protein sequence ID" value="MTC36678.1"/>
    <property type="molecule type" value="Genomic_DNA"/>
</dbReference>
<evidence type="ECO:0000313" key="2">
    <source>
        <dbReference type="EMBL" id="MTC36678.1"/>
    </source>
</evidence>
<organism evidence="2 3">
    <name type="scientific">Providencia alcalifaciens</name>
    <dbReference type="NCBI Taxonomy" id="126385"/>
    <lineage>
        <taxon>Bacteria</taxon>
        <taxon>Pseudomonadati</taxon>
        <taxon>Pseudomonadota</taxon>
        <taxon>Gammaproteobacteria</taxon>
        <taxon>Enterobacterales</taxon>
        <taxon>Morganellaceae</taxon>
        <taxon>Providencia</taxon>
    </lineage>
</organism>
<comment type="caution">
    <text evidence="2">The sequence shown here is derived from an EMBL/GenBank/DDBJ whole genome shotgun (WGS) entry which is preliminary data.</text>
</comment>
<dbReference type="Proteomes" id="UP000449944">
    <property type="component" value="Unassembled WGS sequence"/>
</dbReference>
<proteinExistence type="predicted"/>
<feature type="transmembrane region" description="Helical" evidence="1">
    <location>
        <begin position="35"/>
        <end position="53"/>
    </location>
</feature>
<dbReference type="AlphaFoldDB" id="A0AAW9VEZ9"/>
<accession>A0AAW9VEZ9</accession>
<evidence type="ECO:0000313" key="3">
    <source>
        <dbReference type="Proteomes" id="UP000449944"/>
    </source>
</evidence>
<sequence>MKDIIFAISTLGFLAFIIGLVKPKLVFMPNRKASSLIYLAIFLGAAVLGSKLYPSQKSATETTKQDKPQQSQPTEKPFKYAELTLKEYKDETQKEREKIVNNYLEHKQLPLSNKPLFYACISQLSYTKAPELKLNETLGWCYADFSRDPNSLSDRVNLDVFVSNFSKWDGSYRPLEKLIKNNMNDDDSYKHDETTFRLMLDAKPPYAIVSTTFRGKNAYGAMVKNNMKVKVDIATGDILEIIPQ</sequence>
<keyword evidence="1" id="KW-0472">Membrane</keyword>
<gene>
    <name evidence="2" type="ORF">GKR67_19070</name>
</gene>
<evidence type="ECO:0000256" key="1">
    <source>
        <dbReference type="SAM" id="Phobius"/>
    </source>
</evidence>
<name>A0AAW9VEZ9_9GAMM</name>
<keyword evidence="1" id="KW-0812">Transmembrane</keyword>
<feature type="transmembrane region" description="Helical" evidence="1">
    <location>
        <begin position="6"/>
        <end position="23"/>
    </location>
</feature>
<keyword evidence="1" id="KW-1133">Transmembrane helix</keyword>
<reference evidence="2 3" key="1">
    <citation type="submission" date="2019-10" db="EMBL/GenBank/DDBJ databases">
        <title>Comparative genomic analysis of Providencia.</title>
        <authorList>
            <person name="Yuan C."/>
            <person name="Wei Y."/>
            <person name="Yin Z."/>
        </authorList>
    </citation>
    <scope>NUCLEOTIDE SEQUENCE [LARGE SCALE GENOMIC DNA]</scope>
    <source>
        <strain evidence="3">wls1934</strain>
    </source>
</reference>
<protein>
    <submittedName>
        <fullName evidence="2">Uncharacterized protein</fullName>
    </submittedName>
</protein>